<feature type="signal peptide" evidence="1">
    <location>
        <begin position="1"/>
        <end position="22"/>
    </location>
</feature>
<dbReference type="RefSeq" id="WP_379751735.1">
    <property type="nucleotide sequence ID" value="NZ_JBHSMR010000004.1"/>
</dbReference>
<dbReference type="Pfam" id="PF11604">
    <property type="entry name" value="CusF_Ec"/>
    <property type="match status" value="1"/>
</dbReference>
<evidence type="ECO:0000313" key="3">
    <source>
        <dbReference type="Proteomes" id="UP001596101"/>
    </source>
</evidence>
<proteinExistence type="predicted"/>
<organism evidence="2 3">
    <name type="scientific">Massilia suwonensis</name>
    <dbReference type="NCBI Taxonomy" id="648895"/>
    <lineage>
        <taxon>Bacteria</taxon>
        <taxon>Pseudomonadati</taxon>
        <taxon>Pseudomonadota</taxon>
        <taxon>Betaproteobacteria</taxon>
        <taxon>Burkholderiales</taxon>
        <taxon>Oxalobacteraceae</taxon>
        <taxon>Telluria group</taxon>
        <taxon>Massilia</taxon>
    </lineage>
</organism>
<reference evidence="3" key="1">
    <citation type="journal article" date="2019" name="Int. J. Syst. Evol. Microbiol.">
        <title>The Global Catalogue of Microorganisms (GCM) 10K type strain sequencing project: providing services to taxonomists for standard genome sequencing and annotation.</title>
        <authorList>
            <consortium name="The Broad Institute Genomics Platform"/>
            <consortium name="The Broad Institute Genome Sequencing Center for Infectious Disease"/>
            <person name="Wu L."/>
            <person name="Ma J."/>
        </authorList>
    </citation>
    <scope>NUCLEOTIDE SEQUENCE [LARGE SCALE GENOMIC DNA]</scope>
    <source>
        <strain evidence="3">CCUG 43111</strain>
    </source>
</reference>
<dbReference type="Gene3D" id="2.40.50.320">
    <property type="entry name" value="Copper binding periplasmic protein CusF"/>
    <property type="match status" value="1"/>
</dbReference>
<gene>
    <name evidence="2" type="ORF">ACFPQ5_02905</name>
</gene>
<keyword evidence="1" id="KW-0732">Signal</keyword>
<keyword evidence="3" id="KW-1185">Reference proteome</keyword>
<dbReference type="InterPro" id="IPR042230">
    <property type="entry name" value="CusF_sf"/>
</dbReference>
<evidence type="ECO:0000313" key="2">
    <source>
        <dbReference type="EMBL" id="MFC5477122.1"/>
    </source>
</evidence>
<dbReference type="Proteomes" id="UP001596101">
    <property type="component" value="Unassembled WGS sequence"/>
</dbReference>
<accession>A0ABW0MIL1</accession>
<comment type="caution">
    <text evidence="2">The sequence shown here is derived from an EMBL/GenBank/DDBJ whole genome shotgun (WGS) entry which is preliminary data.</text>
</comment>
<dbReference type="InterPro" id="IPR021647">
    <property type="entry name" value="CusF_Ec"/>
</dbReference>
<name>A0ABW0MIL1_9BURK</name>
<sequence length="114" mass="11933">MNVISKLAIALVMAAGAATASAQEHAHGGHEAHAGQQAAAPTLVEAEVKKVDKEAGKITLRHGDITNLNMPGMTMAFRTKDAAMLDQVKVGDKVTFAAERVNGAFTIVQLQKAQ</sequence>
<dbReference type="EMBL" id="JBHSMR010000004">
    <property type="protein sequence ID" value="MFC5477122.1"/>
    <property type="molecule type" value="Genomic_DNA"/>
</dbReference>
<evidence type="ECO:0000256" key="1">
    <source>
        <dbReference type="SAM" id="SignalP"/>
    </source>
</evidence>
<feature type="chain" id="PRO_5045574486" evidence="1">
    <location>
        <begin position="23"/>
        <end position="114"/>
    </location>
</feature>
<protein>
    <submittedName>
        <fullName evidence="2">Copper-binding protein</fullName>
    </submittedName>
</protein>